<dbReference type="Gene3D" id="3.90.1300.10">
    <property type="entry name" value="Amidase signature (AS) domain"/>
    <property type="match status" value="1"/>
</dbReference>
<evidence type="ECO:0000313" key="9">
    <source>
        <dbReference type="EMBL" id="OGY55977.1"/>
    </source>
</evidence>
<dbReference type="Proteomes" id="UP000178122">
    <property type="component" value="Unassembled WGS sequence"/>
</dbReference>
<protein>
    <recommendedName>
        <fullName evidence="7">Glutamyl-tRNA(Gln) amidotransferase subunit A</fullName>
        <shortName evidence="7">Glu-ADT subunit A</shortName>
        <ecNumber evidence="7">6.3.5.7</ecNumber>
    </recommendedName>
</protein>
<evidence type="ECO:0000256" key="1">
    <source>
        <dbReference type="ARBA" id="ARBA00008069"/>
    </source>
</evidence>
<reference evidence="9 10" key="1">
    <citation type="journal article" date="2016" name="Nat. Commun.">
        <title>Thousands of microbial genomes shed light on interconnected biogeochemical processes in an aquifer system.</title>
        <authorList>
            <person name="Anantharaman K."/>
            <person name="Brown C.T."/>
            <person name="Hug L.A."/>
            <person name="Sharon I."/>
            <person name="Castelle C.J."/>
            <person name="Probst A.J."/>
            <person name="Thomas B.C."/>
            <person name="Singh A."/>
            <person name="Wilkins M.J."/>
            <person name="Karaoz U."/>
            <person name="Brodie E.L."/>
            <person name="Williams K.H."/>
            <person name="Hubbard S.S."/>
            <person name="Banfield J.F."/>
        </authorList>
    </citation>
    <scope>NUCLEOTIDE SEQUENCE [LARGE SCALE GENOMIC DNA]</scope>
</reference>
<evidence type="ECO:0000256" key="3">
    <source>
        <dbReference type="ARBA" id="ARBA00022741"/>
    </source>
</evidence>
<comment type="subunit">
    <text evidence="7">Heterotrimer of A, B and C subunits.</text>
</comment>
<keyword evidence="9" id="KW-0808">Transferase</keyword>
<keyword evidence="4 7" id="KW-0067">ATP-binding</keyword>
<evidence type="ECO:0000256" key="5">
    <source>
        <dbReference type="ARBA" id="ARBA00022917"/>
    </source>
</evidence>
<feature type="active site" description="Charge relay system" evidence="7">
    <location>
        <position position="151"/>
    </location>
</feature>
<gene>
    <name evidence="7 9" type="primary">gatA</name>
    <name evidence="9" type="ORF">A2912_03275</name>
</gene>
<feature type="active site" description="Acyl-ester intermediate" evidence="7">
    <location>
        <position position="175"/>
    </location>
</feature>
<dbReference type="InterPro" id="IPR004412">
    <property type="entry name" value="GatA"/>
</dbReference>
<accession>A0A1G1YX53</accession>
<comment type="function">
    <text evidence="7">Allows the formation of correctly charged Gln-tRNA(Gln) through the transamidation of misacylated Glu-tRNA(Gln) in organisms which lack glutaminyl-tRNA synthetase. The reaction takes place in the presence of glutamine and ATP through an activated gamma-phospho-Glu-tRNA(Gln).</text>
</comment>
<proteinExistence type="inferred from homology"/>
<dbReference type="GO" id="GO:0030956">
    <property type="term" value="C:glutamyl-tRNA(Gln) amidotransferase complex"/>
    <property type="evidence" value="ECO:0007669"/>
    <property type="project" value="InterPro"/>
</dbReference>
<evidence type="ECO:0000256" key="2">
    <source>
        <dbReference type="ARBA" id="ARBA00022598"/>
    </source>
</evidence>
<dbReference type="InterPro" id="IPR023631">
    <property type="entry name" value="Amidase_dom"/>
</dbReference>
<organism evidence="9 10">
    <name type="scientific">Candidatus Buchananbacteria bacterium RIFCSPLOWO2_01_FULL_40_23b</name>
    <dbReference type="NCBI Taxonomy" id="1797544"/>
    <lineage>
        <taxon>Bacteria</taxon>
        <taxon>Candidatus Buchananiibacteriota</taxon>
    </lineage>
</organism>
<dbReference type="Pfam" id="PF01425">
    <property type="entry name" value="Amidase"/>
    <property type="match status" value="1"/>
</dbReference>
<dbReference type="GO" id="GO:0050567">
    <property type="term" value="F:glutaminyl-tRNA synthase (glutamine-hydrolyzing) activity"/>
    <property type="evidence" value="ECO:0007669"/>
    <property type="project" value="UniProtKB-UniRule"/>
</dbReference>
<keyword evidence="2 7" id="KW-0436">Ligase</keyword>
<keyword evidence="5 7" id="KW-0648">Protein biosynthesis</keyword>
<keyword evidence="3 7" id="KW-0547">Nucleotide-binding</keyword>
<evidence type="ECO:0000256" key="4">
    <source>
        <dbReference type="ARBA" id="ARBA00022840"/>
    </source>
</evidence>
<dbReference type="SUPFAM" id="SSF75304">
    <property type="entry name" value="Amidase signature (AS) enzymes"/>
    <property type="match status" value="1"/>
</dbReference>
<dbReference type="InterPro" id="IPR020556">
    <property type="entry name" value="Amidase_CS"/>
</dbReference>
<dbReference type="NCBIfam" id="TIGR00132">
    <property type="entry name" value="gatA"/>
    <property type="match status" value="1"/>
</dbReference>
<dbReference type="EMBL" id="MHIN01000003">
    <property type="protein sequence ID" value="OGY55977.1"/>
    <property type="molecule type" value="Genomic_DNA"/>
</dbReference>
<feature type="domain" description="Amidase" evidence="8">
    <location>
        <begin position="24"/>
        <end position="468"/>
    </location>
</feature>
<evidence type="ECO:0000256" key="6">
    <source>
        <dbReference type="ARBA" id="ARBA00047407"/>
    </source>
</evidence>
<dbReference type="PANTHER" id="PTHR11895">
    <property type="entry name" value="TRANSAMIDASE"/>
    <property type="match status" value="1"/>
</dbReference>
<dbReference type="GO" id="GO:0005524">
    <property type="term" value="F:ATP binding"/>
    <property type="evidence" value="ECO:0007669"/>
    <property type="project" value="UniProtKB-KW"/>
</dbReference>
<dbReference type="PIRSF" id="PIRSF001221">
    <property type="entry name" value="Amidase_fungi"/>
    <property type="match status" value="1"/>
</dbReference>
<dbReference type="AlphaFoldDB" id="A0A1G1YX53"/>
<dbReference type="InterPro" id="IPR000120">
    <property type="entry name" value="Amidase"/>
</dbReference>
<comment type="catalytic activity">
    <reaction evidence="6 7">
        <text>L-glutamyl-tRNA(Gln) + L-glutamine + ATP + H2O = L-glutaminyl-tRNA(Gln) + L-glutamate + ADP + phosphate + H(+)</text>
        <dbReference type="Rhea" id="RHEA:17521"/>
        <dbReference type="Rhea" id="RHEA-COMP:9681"/>
        <dbReference type="Rhea" id="RHEA-COMP:9684"/>
        <dbReference type="ChEBI" id="CHEBI:15377"/>
        <dbReference type="ChEBI" id="CHEBI:15378"/>
        <dbReference type="ChEBI" id="CHEBI:29985"/>
        <dbReference type="ChEBI" id="CHEBI:30616"/>
        <dbReference type="ChEBI" id="CHEBI:43474"/>
        <dbReference type="ChEBI" id="CHEBI:58359"/>
        <dbReference type="ChEBI" id="CHEBI:78520"/>
        <dbReference type="ChEBI" id="CHEBI:78521"/>
        <dbReference type="ChEBI" id="CHEBI:456216"/>
        <dbReference type="EC" id="6.3.5.7"/>
    </reaction>
</comment>
<dbReference type="PANTHER" id="PTHR11895:SF151">
    <property type="entry name" value="GLUTAMYL-TRNA(GLN) AMIDOTRANSFERASE SUBUNIT A"/>
    <property type="match status" value="1"/>
</dbReference>
<sequence length="487" mass="52741">MNLNQLTIKQANDGLKKKEFSSVELTQACLEQIKKTDKKLGAFITITEDLALTQARAVDKKGDFSKSLAGIPVAIKDIFCTAGVKTTAASKILENYIPPYSATVVEKLIEQGAVILGKTNMDEFACGSSTETSYFGQTKNPWDLGRVPGGSSGGSAAAIAADQCLYALGTDTGGSIRQPASLCNIVGLKPTYGRVSRFGVIAMASSLDQVGPMTKIVEDTALVLQAIAGLDKKDSTTVPKEVPDYLAELNHEIKGLKIGVPKEYFVAGMDPAVEKTVREAIEKLEKLGAKITEVSLPHAPYGLAVYYIIMPSELSTNLARFDGVRYGFSAKAKTLFENYLQTRGKGFGAEIRRRIMLGTYSLSAGYYDAHYLQAAKVRTLIKNDFEKTLTKIDCLITPTSPTVAFRIGEKMDDPLTMYLADIFTISINIAGVPAISIPAGFAKPKDGATEMPVGLQLIGKQFDESTILRVAHQYQQATDWHMKKPSF</sequence>
<dbReference type="InterPro" id="IPR036928">
    <property type="entry name" value="AS_sf"/>
</dbReference>
<name>A0A1G1YX53_9BACT</name>
<evidence type="ECO:0000256" key="7">
    <source>
        <dbReference type="HAMAP-Rule" id="MF_00120"/>
    </source>
</evidence>
<dbReference type="GO" id="GO:0006412">
    <property type="term" value="P:translation"/>
    <property type="evidence" value="ECO:0007669"/>
    <property type="project" value="UniProtKB-UniRule"/>
</dbReference>
<evidence type="ECO:0000259" key="8">
    <source>
        <dbReference type="Pfam" id="PF01425"/>
    </source>
</evidence>
<dbReference type="HAMAP" id="MF_00120">
    <property type="entry name" value="GatA"/>
    <property type="match status" value="1"/>
</dbReference>
<dbReference type="GO" id="GO:0016740">
    <property type="term" value="F:transferase activity"/>
    <property type="evidence" value="ECO:0007669"/>
    <property type="project" value="UniProtKB-KW"/>
</dbReference>
<comment type="caution">
    <text evidence="9">The sequence shown here is derived from an EMBL/GenBank/DDBJ whole genome shotgun (WGS) entry which is preliminary data.</text>
</comment>
<feature type="active site" description="Charge relay system" evidence="7">
    <location>
        <position position="76"/>
    </location>
</feature>
<dbReference type="PROSITE" id="PS00571">
    <property type="entry name" value="AMIDASES"/>
    <property type="match status" value="1"/>
</dbReference>
<comment type="similarity">
    <text evidence="1 7">Belongs to the amidase family. GatA subfamily.</text>
</comment>
<dbReference type="EC" id="6.3.5.7" evidence="7"/>
<evidence type="ECO:0000313" key="10">
    <source>
        <dbReference type="Proteomes" id="UP000178122"/>
    </source>
</evidence>